<proteinExistence type="predicted"/>
<dbReference type="Gene3D" id="3.40.50.300">
    <property type="entry name" value="P-loop containing nucleotide triphosphate hydrolases"/>
    <property type="match status" value="1"/>
</dbReference>
<organism evidence="1 2">
    <name type="scientific">Xanthobacter tagetidis</name>
    <dbReference type="NCBI Taxonomy" id="60216"/>
    <lineage>
        <taxon>Bacteria</taxon>
        <taxon>Pseudomonadati</taxon>
        <taxon>Pseudomonadota</taxon>
        <taxon>Alphaproteobacteria</taxon>
        <taxon>Hyphomicrobiales</taxon>
        <taxon>Xanthobacteraceae</taxon>
        <taxon>Xanthobacter</taxon>
    </lineage>
</organism>
<accession>A0A3L7AFJ3</accession>
<evidence type="ECO:0008006" key="3">
    <source>
        <dbReference type="Google" id="ProtNLM"/>
    </source>
</evidence>
<protein>
    <recommendedName>
        <fullName evidence="3">Serine kinase</fullName>
    </recommendedName>
</protein>
<evidence type="ECO:0000313" key="1">
    <source>
        <dbReference type="EMBL" id="RLP78162.1"/>
    </source>
</evidence>
<dbReference type="OrthoDB" id="113347at2"/>
<dbReference type="AlphaFoldDB" id="A0A3L7AFJ3"/>
<name>A0A3L7AFJ3_9HYPH</name>
<dbReference type="SUPFAM" id="SSF53795">
    <property type="entry name" value="PEP carboxykinase-like"/>
    <property type="match status" value="1"/>
</dbReference>
<dbReference type="RefSeq" id="WP_121623628.1">
    <property type="nucleotide sequence ID" value="NZ_JACIIW010000009.1"/>
</dbReference>
<reference evidence="1 2" key="1">
    <citation type="submission" date="2018-10" db="EMBL/GenBank/DDBJ databases">
        <title>Xanthobacter tagetidis genome sequencing and assembly.</title>
        <authorList>
            <person name="Maclea K.S."/>
            <person name="Goen A.E."/>
            <person name="Fatima S.A."/>
        </authorList>
    </citation>
    <scope>NUCLEOTIDE SEQUENCE [LARGE SCALE GENOMIC DNA]</scope>
    <source>
        <strain evidence="1 2">ATCC 700314</strain>
    </source>
</reference>
<dbReference type="Proteomes" id="UP000269692">
    <property type="component" value="Unassembled WGS sequence"/>
</dbReference>
<dbReference type="InterPro" id="IPR027417">
    <property type="entry name" value="P-loop_NTPase"/>
</dbReference>
<sequence>MDCAVRRAIAETTAGIASGIAHGIAAAAGPLRLRIDFATPELAAAFARAFAGATPAAADPADDAGVWRITVASGSGGTPVPSLVPAERGGDMRLGAGAEAYVLWMGRHAPTLYAVDLERRQALYWVEDAAAIPAWERSRPFLPIIQVMLDATPWIAVHAAAIARDGGAVMLTGPGRAGKTTLSLAALKAGWRYSGDDYVLLRTDVPEVASLFATARLRDDMAARFPWIGAVLREVSQELGERRHELVLGGGQGGGGALGGAALKAVLLLDRRGAQAPQFGPATRTAVLSTLMANTLVATPGYEAARTAKVMRLLAMLRPRRFDPGADFAPALDALAGELA</sequence>
<dbReference type="EMBL" id="RCTF01000009">
    <property type="protein sequence ID" value="RLP78162.1"/>
    <property type="molecule type" value="Genomic_DNA"/>
</dbReference>
<comment type="caution">
    <text evidence="1">The sequence shown here is derived from an EMBL/GenBank/DDBJ whole genome shotgun (WGS) entry which is preliminary data.</text>
</comment>
<evidence type="ECO:0000313" key="2">
    <source>
        <dbReference type="Proteomes" id="UP000269692"/>
    </source>
</evidence>
<gene>
    <name evidence="1" type="ORF">D9R14_12310</name>
</gene>
<keyword evidence="2" id="KW-1185">Reference proteome</keyword>